<feature type="compositionally biased region" description="Basic and acidic residues" evidence="4">
    <location>
        <begin position="1"/>
        <end position="12"/>
    </location>
</feature>
<dbReference type="KEGG" id="sapo:SAPIO_CDS5495"/>
<evidence type="ECO:0000313" key="5">
    <source>
        <dbReference type="EMBL" id="KEZ42330.1"/>
    </source>
</evidence>
<dbReference type="AlphaFoldDB" id="A0A084G4R8"/>
<accession>A0A084G4R8</accession>
<keyword evidence="3" id="KW-0143">Chaperone</keyword>
<evidence type="ECO:0000256" key="4">
    <source>
        <dbReference type="SAM" id="MobiDB-lite"/>
    </source>
</evidence>
<dbReference type="RefSeq" id="XP_016642129.1">
    <property type="nucleotide sequence ID" value="XM_016787814.1"/>
</dbReference>
<evidence type="ECO:0000256" key="1">
    <source>
        <dbReference type="ARBA" id="ARBA00007347"/>
    </source>
</evidence>
<keyword evidence="6" id="KW-1185">Reference proteome</keyword>
<dbReference type="OrthoDB" id="6224010at2759"/>
<dbReference type="Proteomes" id="UP000028545">
    <property type="component" value="Unassembled WGS sequence"/>
</dbReference>
<feature type="region of interest" description="Disordered" evidence="4">
    <location>
        <begin position="120"/>
        <end position="157"/>
    </location>
</feature>
<feature type="region of interest" description="Disordered" evidence="4">
    <location>
        <begin position="1"/>
        <end position="24"/>
    </location>
</feature>
<evidence type="ECO:0000256" key="2">
    <source>
        <dbReference type="ARBA" id="ARBA00023157"/>
    </source>
</evidence>
<comment type="caution">
    <text evidence="5">The sequence shown here is derived from an EMBL/GenBank/DDBJ whole genome shotgun (WGS) entry which is preliminary data.</text>
</comment>
<reference evidence="5 6" key="1">
    <citation type="journal article" date="2014" name="Genome Announc.">
        <title>Draft genome sequence of the pathogenic fungus Scedosporium apiospermum.</title>
        <authorList>
            <person name="Vandeputte P."/>
            <person name="Ghamrawi S."/>
            <person name="Rechenmann M."/>
            <person name="Iltis A."/>
            <person name="Giraud S."/>
            <person name="Fleury M."/>
            <person name="Thornton C."/>
            <person name="Delhaes L."/>
            <person name="Meyer W."/>
            <person name="Papon N."/>
            <person name="Bouchara J.P."/>
        </authorList>
    </citation>
    <scope>NUCLEOTIDE SEQUENCE [LARGE SCALE GENOMIC DNA]</scope>
    <source>
        <strain evidence="5 6">IHEM 14462</strain>
    </source>
</reference>
<dbReference type="VEuPathDB" id="FungiDB:SAPIO_CDS5495"/>
<dbReference type="OMA" id="WWGLPED"/>
<dbReference type="HOGENOM" id="CLU_113403_0_0_1"/>
<comment type="function">
    <text evidence="3">Required for mitochondrial cytochrome c oxidase (COX) assembly and respiration.</text>
</comment>
<comment type="similarity">
    <text evidence="1 3">Belongs to the CMC family.</text>
</comment>
<comment type="subcellular location">
    <subcellularLocation>
        <location evidence="3">Mitochondrion inner membrane</location>
    </subcellularLocation>
</comment>
<proteinExistence type="inferred from homology"/>
<dbReference type="PANTHER" id="PTHR22977:SF5">
    <property type="entry name" value="COX ASSEMBLY MITOCHONDRIAL PROTEIN HOMOLOG"/>
    <property type="match status" value="1"/>
</dbReference>
<evidence type="ECO:0000256" key="3">
    <source>
        <dbReference type="RuleBase" id="RU364104"/>
    </source>
</evidence>
<dbReference type="InterPro" id="IPR013892">
    <property type="entry name" value="Cyt_c_biogenesis_Cmc1-like"/>
</dbReference>
<organism evidence="5 6">
    <name type="scientific">Pseudallescheria apiosperma</name>
    <name type="common">Scedosporium apiospermum</name>
    <dbReference type="NCBI Taxonomy" id="563466"/>
    <lineage>
        <taxon>Eukaryota</taxon>
        <taxon>Fungi</taxon>
        <taxon>Dikarya</taxon>
        <taxon>Ascomycota</taxon>
        <taxon>Pezizomycotina</taxon>
        <taxon>Sordariomycetes</taxon>
        <taxon>Hypocreomycetidae</taxon>
        <taxon>Microascales</taxon>
        <taxon>Microascaceae</taxon>
        <taxon>Scedosporium</taxon>
    </lineage>
</organism>
<keyword evidence="2" id="KW-1015">Disulfide bond</keyword>
<dbReference type="GeneID" id="27724567"/>
<dbReference type="PANTHER" id="PTHR22977">
    <property type="entry name" value="COX ASSEMBLY MITOCHONDRIAL PROTEIN"/>
    <property type="match status" value="1"/>
</dbReference>
<name>A0A084G4R8_PSEDA</name>
<keyword evidence="3" id="KW-0496">Mitochondrion</keyword>
<dbReference type="Pfam" id="PF08583">
    <property type="entry name" value="Cmc1"/>
    <property type="match status" value="1"/>
</dbReference>
<protein>
    <recommendedName>
        <fullName evidence="3">COX assembly mitochondrial protein</fullName>
    </recommendedName>
</protein>
<dbReference type="GO" id="GO:0005743">
    <property type="term" value="C:mitochondrial inner membrane"/>
    <property type="evidence" value="ECO:0007669"/>
    <property type="project" value="UniProtKB-SubCell"/>
</dbReference>
<keyword evidence="3" id="KW-0999">Mitochondrion inner membrane</keyword>
<keyword evidence="3" id="KW-0472">Membrane</keyword>
<feature type="compositionally biased region" description="Basic and acidic residues" evidence="4">
    <location>
        <begin position="120"/>
        <end position="145"/>
    </location>
</feature>
<evidence type="ECO:0000313" key="6">
    <source>
        <dbReference type="Proteomes" id="UP000028545"/>
    </source>
</evidence>
<sequence>MASKDVPTDVDRLPVPSRNPLPLSATQEAQVRDIYYTRVRNHCAPEIKAFAECAAGRTLTVSFACREPLHAMNSCMKAHATQAEQDAAREEWFAMRLARQRERERKQLKKSAQEDFMREWWRMPERDEESRRKLAEKQALEERVGGARASHPSNERK</sequence>
<gene>
    <name evidence="5" type="ORF">SAPIO_CDS5495</name>
</gene>
<dbReference type="EMBL" id="JOWA01000099">
    <property type="protein sequence ID" value="KEZ42330.1"/>
    <property type="molecule type" value="Genomic_DNA"/>
</dbReference>